<protein>
    <submittedName>
        <fullName evidence="1">Uncharacterized protein</fullName>
    </submittedName>
</protein>
<dbReference type="AlphaFoldDB" id="A0A226X4C5"/>
<evidence type="ECO:0000313" key="1">
    <source>
        <dbReference type="EMBL" id="OXC77850.1"/>
    </source>
</evidence>
<sequence>MLCKDGVVYVDEADWRAFSLIPSENLPDAIALHSMDLCAGQ</sequence>
<gene>
    <name evidence="1" type="ORF">BSU04_15275</name>
</gene>
<organism evidence="1 2">
    <name type="scientific">Caballeronia sordidicola</name>
    <name type="common">Burkholderia sordidicola</name>
    <dbReference type="NCBI Taxonomy" id="196367"/>
    <lineage>
        <taxon>Bacteria</taxon>
        <taxon>Pseudomonadati</taxon>
        <taxon>Pseudomonadota</taxon>
        <taxon>Betaproteobacteria</taxon>
        <taxon>Burkholderiales</taxon>
        <taxon>Burkholderiaceae</taxon>
        <taxon>Caballeronia</taxon>
    </lineage>
</organism>
<proteinExistence type="predicted"/>
<dbReference type="Proteomes" id="UP000214720">
    <property type="component" value="Unassembled WGS sequence"/>
</dbReference>
<evidence type="ECO:0000313" key="2">
    <source>
        <dbReference type="Proteomes" id="UP000214720"/>
    </source>
</evidence>
<reference evidence="2" key="1">
    <citation type="submission" date="2017-01" db="EMBL/GenBank/DDBJ databases">
        <title>Genome Analysis of Deinococcus marmoris KOPRI26562.</title>
        <authorList>
            <person name="Kim J.H."/>
            <person name="Oh H.-M."/>
        </authorList>
    </citation>
    <scope>NUCLEOTIDE SEQUENCE [LARGE SCALE GENOMIC DNA]</scope>
    <source>
        <strain evidence="2">PAMC 26633</strain>
    </source>
</reference>
<dbReference type="EMBL" id="MTHB01000094">
    <property type="protein sequence ID" value="OXC77850.1"/>
    <property type="molecule type" value="Genomic_DNA"/>
</dbReference>
<comment type="caution">
    <text evidence="1">The sequence shown here is derived from an EMBL/GenBank/DDBJ whole genome shotgun (WGS) entry which is preliminary data.</text>
</comment>
<accession>A0A226X4C5</accession>
<name>A0A226X4C5_CABSO</name>